<evidence type="ECO:0000313" key="1">
    <source>
        <dbReference type="EMBL" id="CEG07448.1"/>
    </source>
</evidence>
<evidence type="ECO:0000313" key="2">
    <source>
        <dbReference type="Proteomes" id="UP000035762"/>
    </source>
</evidence>
<keyword evidence="2" id="KW-1185">Reference proteome</keyword>
<dbReference type="EMBL" id="CCAZ020000001">
    <property type="protein sequence ID" value="CEG07448.1"/>
    <property type="molecule type" value="Genomic_DNA"/>
</dbReference>
<dbReference type="Proteomes" id="UP000035762">
    <property type="component" value="Unassembled WGS sequence"/>
</dbReference>
<comment type="caution">
    <text evidence="1">The sequence shown here is derived from an EMBL/GenBank/DDBJ whole genome shotgun (WGS) entry which is preliminary data.</text>
</comment>
<protein>
    <submittedName>
        <fullName evidence="1">Uncharacterized protein</fullName>
    </submittedName>
</protein>
<name>A0A090N6U2_AFIFE</name>
<reference evidence="1 2" key="1">
    <citation type="journal article" date="2014" name="Genome Announc.">
        <title>Genome Sequence of Afipia felis Strain 76713, Isolated in Hospital Water Using an Amoeba Co-Culture Procedure.</title>
        <authorList>
            <person name="Benamar S."/>
            <person name="La Scola B."/>
            <person name="Croce O."/>
        </authorList>
    </citation>
    <scope>NUCLEOTIDE SEQUENCE [LARGE SCALE GENOMIC DNA]</scope>
    <source>
        <strain evidence="1 2">76713</strain>
    </source>
</reference>
<proteinExistence type="predicted"/>
<organism evidence="1 2">
    <name type="scientific">Afipia felis</name>
    <name type="common">Cat scratch disease bacillus</name>
    <dbReference type="NCBI Taxonomy" id="1035"/>
    <lineage>
        <taxon>Bacteria</taxon>
        <taxon>Pseudomonadati</taxon>
        <taxon>Pseudomonadota</taxon>
        <taxon>Alphaproteobacteria</taxon>
        <taxon>Hyphomicrobiales</taxon>
        <taxon>Nitrobacteraceae</taxon>
        <taxon>Afipia</taxon>
    </lineage>
</organism>
<gene>
    <name evidence="1" type="ORF">BN961_00838</name>
</gene>
<accession>A0A090N6U2</accession>
<dbReference type="AlphaFoldDB" id="A0A090N6U2"/>
<sequence length="44" mass="4454">MMARGMTIPAAAPMPCTTRAAISHSTLGANAQPIEPTMNSVSPA</sequence>